<protein>
    <submittedName>
        <fullName evidence="2">YHS domain-containing (Seleno)protein</fullName>
    </submittedName>
</protein>
<dbReference type="EMBL" id="JBHUFA010000001">
    <property type="protein sequence ID" value="MFD1695137.1"/>
    <property type="molecule type" value="Genomic_DNA"/>
</dbReference>
<evidence type="ECO:0000256" key="1">
    <source>
        <dbReference type="SAM" id="SignalP"/>
    </source>
</evidence>
<keyword evidence="1" id="KW-0732">Signal</keyword>
<evidence type="ECO:0000313" key="3">
    <source>
        <dbReference type="Proteomes" id="UP001597327"/>
    </source>
</evidence>
<gene>
    <name evidence="2" type="ORF">ACFSC7_06385</name>
</gene>
<name>A0ABW4JUF4_9HYPH</name>
<evidence type="ECO:0000313" key="2">
    <source>
        <dbReference type="EMBL" id="MFD1695137.1"/>
    </source>
</evidence>
<dbReference type="Proteomes" id="UP001597327">
    <property type="component" value="Unassembled WGS sequence"/>
</dbReference>
<reference evidence="3" key="1">
    <citation type="journal article" date="2019" name="Int. J. Syst. Evol. Microbiol.">
        <title>The Global Catalogue of Microorganisms (GCM) 10K type strain sequencing project: providing services to taxonomists for standard genome sequencing and annotation.</title>
        <authorList>
            <consortium name="The Broad Institute Genomics Platform"/>
            <consortium name="The Broad Institute Genome Sequencing Center for Infectious Disease"/>
            <person name="Wu L."/>
            <person name="Ma J."/>
        </authorList>
    </citation>
    <scope>NUCLEOTIDE SEQUENCE [LARGE SCALE GENOMIC DNA]</scope>
    <source>
        <strain evidence="3">JCM 3369</strain>
    </source>
</reference>
<accession>A0ABW4JUF4</accession>
<feature type="chain" id="PRO_5045811752" evidence="1">
    <location>
        <begin position="26"/>
        <end position="166"/>
    </location>
</feature>
<dbReference type="NCBIfam" id="NF041384">
    <property type="entry name" value="YHS_seleno_dom"/>
    <property type="match status" value="1"/>
</dbReference>
<dbReference type="RefSeq" id="WP_149891090.1">
    <property type="nucleotide sequence ID" value="NZ_JBHUFA010000001.1"/>
</dbReference>
<comment type="caution">
    <text evidence="2">The sequence shown here is derived from an EMBL/GenBank/DDBJ whole genome shotgun (WGS) entry which is preliminary data.</text>
</comment>
<proteinExistence type="predicted"/>
<organism evidence="2 3">
    <name type="scientific">Roseibium aestuarii</name>
    <dbReference type="NCBI Taxonomy" id="2600299"/>
    <lineage>
        <taxon>Bacteria</taxon>
        <taxon>Pseudomonadati</taxon>
        <taxon>Pseudomonadota</taxon>
        <taxon>Alphaproteobacteria</taxon>
        <taxon>Hyphomicrobiales</taxon>
        <taxon>Stappiaceae</taxon>
        <taxon>Roseibium</taxon>
    </lineage>
</organism>
<keyword evidence="3" id="KW-1185">Reference proteome</keyword>
<feature type="signal peptide" evidence="1">
    <location>
        <begin position="1"/>
        <end position="25"/>
    </location>
</feature>
<sequence length="166" mass="17484">MNLFNTLVASATLIAALAGPVIAYAEDEYNVSTGTTVEGQGVALRGLDAVALASGLDLADGQAKFTHVQDGVAYYFASEESMKRFAADPEAFKPQYGGFCALGVALGKKLDGSPRWADVVDGKLYLFLNEAVFAAYSKDKAGTLAKAAETWPSIHHVSVKDTNGLM</sequence>